<proteinExistence type="predicted"/>
<evidence type="ECO:0000313" key="3">
    <source>
        <dbReference type="EMBL" id="PMC59266.1"/>
    </source>
</evidence>
<dbReference type="PROSITE" id="PS51257">
    <property type="entry name" value="PROKAR_LIPOPROTEIN"/>
    <property type="match status" value="1"/>
</dbReference>
<dbReference type="AlphaFoldDB" id="A0A2N6SQD7"/>
<reference evidence="3 4" key="1">
    <citation type="submission" date="2017-09" db="EMBL/GenBank/DDBJ databases">
        <title>Bacterial strain isolated from the female urinary microbiota.</title>
        <authorList>
            <person name="Thomas-White K."/>
            <person name="Kumar N."/>
            <person name="Forster S."/>
            <person name="Putonti C."/>
            <person name="Lawley T."/>
            <person name="Wolfe A.J."/>
        </authorList>
    </citation>
    <scope>NUCLEOTIDE SEQUENCE [LARGE SCALE GENOMIC DNA]</scope>
    <source>
        <strain evidence="3 4">UMB0852</strain>
    </source>
</reference>
<sequence>MHKLLAAFLLTSLLAGCGAPSGETVQEAPVSQESETSTILLSNMSDQETFDEVADTLKKVLHSDSVDRFMEYVKEYNDTMAKANLHEGFKFIAQPEYDEVVLDDLWKTRHDDFIGTNCRINAYLLLKQDIQIDAPQGDDEILVMDLDADKQGEIFSEEELEAFKTLFSATETKPSVDPAVHGKIMEEFWKDMTFNDNARLISVVIHDDLDGDQLFVGHSGVLVPDEEGYLFVEKLSFLEPYQAIKFKTVEDCYEYLYTKYEHYSDETTSKPFIMNNGKFVELDEYRHDLEKE</sequence>
<dbReference type="InterPro" id="IPR025389">
    <property type="entry name" value="DUF4300"/>
</dbReference>
<organism evidence="3 4">
    <name type="scientific">Dolosicoccus paucivorans</name>
    <dbReference type="NCBI Taxonomy" id="84521"/>
    <lineage>
        <taxon>Bacteria</taxon>
        <taxon>Bacillati</taxon>
        <taxon>Bacillota</taxon>
        <taxon>Bacilli</taxon>
        <taxon>Lactobacillales</taxon>
        <taxon>Aerococcaceae</taxon>
        <taxon>Dolosicoccus</taxon>
    </lineage>
</organism>
<dbReference type="EMBL" id="PNHE01000001">
    <property type="protein sequence ID" value="PMC59266.1"/>
    <property type="molecule type" value="Genomic_DNA"/>
</dbReference>
<feature type="signal peptide" evidence="1">
    <location>
        <begin position="1"/>
        <end position="21"/>
    </location>
</feature>
<evidence type="ECO:0000256" key="1">
    <source>
        <dbReference type="SAM" id="SignalP"/>
    </source>
</evidence>
<feature type="domain" description="DUF4300" evidence="2">
    <location>
        <begin position="41"/>
        <end position="279"/>
    </location>
</feature>
<keyword evidence="4" id="KW-1185">Reference proteome</keyword>
<dbReference type="STRING" id="84521.SAMN04487994_101913"/>
<protein>
    <submittedName>
        <fullName evidence="3">DUF4300 domain-containing protein</fullName>
    </submittedName>
</protein>
<comment type="caution">
    <text evidence="3">The sequence shown here is derived from an EMBL/GenBank/DDBJ whole genome shotgun (WGS) entry which is preliminary data.</text>
</comment>
<gene>
    <name evidence="3" type="ORF">CJ205_00750</name>
</gene>
<feature type="chain" id="PRO_5038426356" evidence="1">
    <location>
        <begin position="22"/>
        <end position="292"/>
    </location>
</feature>
<dbReference type="RefSeq" id="WP_102227735.1">
    <property type="nucleotide sequence ID" value="NZ_PNFY01000015.1"/>
</dbReference>
<dbReference type="Pfam" id="PF14133">
    <property type="entry name" value="DUF4300"/>
    <property type="match status" value="1"/>
</dbReference>
<keyword evidence="1" id="KW-0732">Signal</keyword>
<evidence type="ECO:0000313" key="4">
    <source>
        <dbReference type="Proteomes" id="UP000235682"/>
    </source>
</evidence>
<evidence type="ECO:0000259" key="2">
    <source>
        <dbReference type="Pfam" id="PF14133"/>
    </source>
</evidence>
<name>A0A2N6SQD7_9LACT</name>
<dbReference type="Proteomes" id="UP000235682">
    <property type="component" value="Unassembled WGS sequence"/>
</dbReference>
<accession>A0A2N6SQD7</accession>
<dbReference type="OrthoDB" id="3267930at2"/>